<evidence type="ECO:0000256" key="2">
    <source>
        <dbReference type="SAM" id="SignalP"/>
    </source>
</evidence>
<dbReference type="InterPro" id="IPR036737">
    <property type="entry name" value="OmpA-like_sf"/>
</dbReference>
<keyword evidence="2" id="KW-0732">Signal</keyword>
<dbReference type="Gene3D" id="3.30.1330.60">
    <property type="entry name" value="OmpA-like domain"/>
    <property type="match status" value="1"/>
</dbReference>
<dbReference type="Pfam" id="PF00691">
    <property type="entry name" value="OmpA"/>
    <property type="match status" value="1"/>
</dbReference>
<dbReference type="PROSITE" id="PS51123">
    <property type="entry name" value="OMPA_2"/>
    <property type="match status" value="1"/>
</dbReference>
<dbReference type="InterPro" id="IPR006665">
    <property type="entry name" value="OmpA-like"/>
</dbReference>
<dbReference type="STRING" id="320497.A0U93_14370"/>
<keyword evidence="4" id="KW-1185">Reference proteome</keyword>
<dbReference type="SUPFAM" id="SSF103088">
    <property type="entry name" value="OmpA-like"/>
    <property type="match status" value="1"/>
</dbReference>
<protein>
    <submittedName>
        <fullName evidence="3">Uncharacterized protein</fullName>
    </submittedName>
</protein>
<dbReference type="OrthoDB" id="7282927at2"/>
<feature type="compositionally biased region" description="Polar residues" evidence="1">
    <location>
        <begin position="23"/>
        <end position="36"/>
    </location>
</feature>
<feature type="compositionally biased region" description="Polar residues" evidence="1">
    <location>
        <begin position="62"/>
        <end position="77"/>
    </location>
</feature>
<dbReference type="RefSeq" id="WP_147150680.1">
    <property type="nucleotide sequence ID" value="NZ_BJXS01000001.1"/>
</dbReference>
<feature type="region of interest" description="Disordered" evidence="1">
    <location>
        <begin position="23"/>
        <end position="105"/>
    </location>
</feature>
<feature type="signal peptide" evidence="2">
    <location>
        <begin position="1"/>
        <end position="30"/>
    </location>
</feature>
<evidence type="ECO:0000313" key="3">
    <source>
        <dbReference type="EMBL" id="AQS88907.1"/>
    </source>
</evidence>
<feature type="chain" id="PRO_5043422242" evidence="2">
    <location>
        <begin position="31"/>
        <end position="269"/>
    </location>
</feature>
<gene>
    <name evidence="3" type="ORF">A0U93_14370</name>
</gene>
<feature type="compositionally biased region" description="Polar residues" evidence="1">
    <location>
        <begin position="248"/>
        <end position="263"/>
    </location>
</feature>
<dbReference type="EMBL" id="CP014691">
    <property type="protein sequence ID" value="AQS88907.1"/>
    <property type="molecule type" value="Genomic_DNA"/>
</dbReference>
<dbReference type="KEGG" id="nch:A0U93_14370"/>
<dbReference type="GO" id="GO:0016020">
    <property type="term" value="C:membrane"/>
    <property type="evidence" value="ECO:0007669"/>
    <property type="project" value="UniProtKB-UniRule"/>
</dbReference>
<sequence length="269" mass="27532">MNRPLRSPSPILAICAAAFMTAASGQSARAQVSTNIEALPEAPPAKKNAASPSTQALHPRHTSSSAAQPDAKSQTKQAPIPAQPHATASQRVGAPPDVPPHPPAPVVIPPPAVAVATHPPVPAAPVTAVATAKNTLTMHPDGLQLTFDPDSADLNPDTLSKLKDIGAEYARNPGLRLTLLAYANGNPDDLSTPRRVALARALAVRSVLINAGVATTRIYPRAIGLPPSSDQAPRDRLDISAQGAVPANANQAQFGVAPQTSTPAPKAAP</sequence>
<dbReference type="Proteomes" id="UP000188604">
    <property type="component" value="Chromosome"/>
</dbReference>
<name>A0A1U9KT66_9PROT</name>
<feature type="compositionally biased region" description="Low complexity" evidence="1">
    <location>
        <begin position="37"/>
        <end position="53"/>
    </location>
</feature>
<reference evidence="3 4" key="1">
    <citation type="submission" date="2016-03" db="EMBL/GenBank/DDBJ databases">
        <title>Acetic acid bacteria sequencing.</title>
        <authorList>
            <person name="Brandt J."/>
            <person name="Jakob F."/>
            <person name="Vogel R.F."/>
        </authorList>
    </citation>
    <scope>NUCLEOTIDE SEQUENCE [LARGE SCALE GENOMIC DNA]</scope>
    <source>
        <strain evidence="3 4">NBRC 101099</strain>
    </source>
</reference>
<feature type="region of interest" description="Disordered" evidence="1">
    <location>
        <begin position="223"/>
        <end position="269"/>
    </location>
</feature>
<organism evidence="3 4">
    <name type="scientific">Neoasaia chiangmaiensis</name>
    <dbReference type="NCBI Taxonomy" id="320497"/>
    <lineage>
        <taxon>Bacteria</taxon>
        <taxon>Pseudomonadati</taxon>
        <taxon>Pseudomonadota</taxon>
        <taxon>Alphaproteobacteria</taxon>
        <taxon>Acetobacterales</taxon>
        <taxon>Acetobacteraceae</taxon>
        <taxon>Neoasaia</taxon>
    </lineage>
</organism>
<evidence type="ECO:0000313" key="4">
    <source>
        <dbReference type="Proteomes" id="UP000188604"/>
    </source>
</evidence>
<dbReference type="AlphaFoldDB" id="A0A1U9KT66"/>
<proteinExistence type="predicted"/>
<accession>A0A1U9KT66</accession>
<evidence type="ECO:0000256" key="1">
    <source>
        <dbReference type="SAM" id="MobiDB-lite"/>
    </source>
</evidence>
<feature type="compositionally biased region" description="Pro residues" evidence="1">
    <location>
        <begin position="96"/>
        <end position="105"/>
    </location>
</feature>